<dbReference type="InterPro" id="IPR043129">
    <property type="entry name" value="ATPase_NBD"/>
</dbReference>
<keyword evidence="4" id="KW-0479">Metal-binding</keyword>
<dbReference type="GO" id="GO:0061711">
    <property type="term" value="F:tRNA N(6)-L-threonylcarbamoyladenine synthase activity"/>
    <property type="evidence" value="ECO:0007669"/>
    <property type="project" value="UniProtKB-EC"/>
</dbReference>
<dbReference type="GO" id="GO:0005739">
    <property type="term" value="C:mitochondrion"/>
    <property type="evidence" value="ECO:0007669"/>
    <property type="project" value="TreeGrafter"/>
</dbReference>
<dbReference type="AlphaFoldDB" id="A0A1I7U873"/>
<dbReference type="WBParaSite" id="Csp11.Scaffold629.g15842.t1">
    <property type="protein sequence ID" value="Csp11.Scaffold629.g15842.t1"/>
    <property type="gene ID" value="Csp11.Scaffold629.g15842"/>
</dbReference>
<evidence type="ECO:0000256" key="5">
    <source>
        <dbReference type="ARBA" id="ARBA00023315"/>
    </source>
</evidence>
<evidence type="ECO:0000259" key="7">
    <source>
        <dbReference type="Pfam" id="PF00814"/>
    </source>
</evidence>
<feature type="domain" description="Gcp-like" evidence="7">
    <location>
        <begin position="1"/>
        <end position="210"/>
    </location>
</feature>
<evidence type="ECO:0000313" key="9">
    <source>
        <dbReference type="WBParaSite" id="Csp11.Scaffold629.g15842.t1"/>
    </source>
</evidence>
<sequence>MRAHALSIRIVDDSIRFPYSSLLISGGHALIAVAENEEKFKLYGQSISGSPGECIDKVARELGDFGPEFDGVHAGAAVEILASRASPNGHLRYSVFLPHVEKANMNFDQIKGSYLNLLERIRKKGETALNIPDFCASLQSTVARHIASKLHVFYESLAEKKLPKHIVIGGGVASNEYIYNAITKLSSAHGVTTVKTPLSLCTDNAEMIAYSGILMYSNRSQSIWWNFEDIPDTIYAHARSDIGYSD</sequence>
<organism evidence="8 9">
    <name type="scientific">Caenorhabditis tropicalis</name>
    <dbReference type="NCBI Taxonomy" id="1561998"/>
    <lineage>
        <taxon>Eukaryota</taxon>
        <taxon>Metazoa</taxon>
        <taxon>Ecdysozoa</taxon>
        <taxon>Nematoda</taxon>
        <taxon>Chromadorea</taxon>
        <taxon>Rhabditida</taxon>
        <taxon>Rhabditina</taxon>
        <taxon>Rhabditomorpha</taxon>
        <taxon>Rhabditoidea</taxon>
        <taxon>Rhabditidae</taxon>
        <taxon>Peloderinae</taxon>
        <taxon>Caenorhabditis</taxon>
    </lineage>
</organism>
<evidence type="ECO:0000256" key="1">
    <source>
        <dbReference type="ARBA" id="ARBA00012156"/>
    </source>
</evidence>
<evidence type="ECO:0000256" key="3">
    <source>
        <dbReference type="ARBA" id="ARBA00022694"/>
    </source>
</evidence>
<name>A0A1I7U873_9PELO</name>
<dbReference type="eggNOG" id="KOG2707">
    <property type="taxonomic scope" value="Eukaryota"/>
</dbReference>
<evidence type="ECO:0000256" key="2">
    <source>
        <dbReference type="ARBA" id="ARBA00022679"/>
    </source>
</evidence>
<comment type="catalytic activity">
    <reaction evidence="6">
        <text>L-threonylcarbamoyladenylate + adenosine(37) in tRNA = N(6)-L-threonylcarbamoyladenosine(37) in tRNA + AMP + H(+)</text>
        <dbReference type="Rhea" id="RHEA:37059"/>
        <dbReference type="Rhea" id="RHEA-COMP:10162"/>
        <dbReference type="Rhea" id="RHEA-COMP:10163"/>
        <dbReference type="ChEBI" id="CHEBI:15378"/>
        <dbReference type="ChEBI" id="CHEBI:73682"/>
        <dbReference type="ChEBI" id="CHEBI:74411"/>
        <dbReference type="ChEBI" id="CHEBI:74418"/>
        <dbReference type="ChEBI" id="CHEBI:456215"/>
        <dbReference type="EC" id="2.3.1.234"/>
    </reaction>
</comment>
<dbReference type="PANTHER" id="PTHR11735:SF6">
    <property type="entry name" value="TRNA N6-ADENOSINE THREONYLCARBAMOYLTRANSFERASE, MITOCHONDRIAL"/>
    <property type="match status" value="1"/>
</dbReference>
<dbReference type="GO" id="GO:0008033">
    <property type="term" value="P:tRNA processing"/>
    <property type="evidence" value="ECO:0007669"/>
    <property type="project" value="UniProtKB-KW"/>
</dbReference>
<dbReference type="InterPro" id="IPR017861">
    <property type="entry name" value="KAE1/TsaD"/>
</dbReference>
<dbReference type="GO" id="GO:0046872">
    <property type="term" value="F:metal ion binding"/>
    <property type="evidence" value="ECO:0007669"/>
    <property type="project" value="UniProtKB-KW"/>
</dbReference>
<keyword evidence="5" id="KW-0012">Acyltransferase</keyword>
<dbReference type="SUPFAM" id="SSF53067">
    <property type="entry name" value="Actin-like ATPase domain"/>
    <property type="match status" value="1"/>
</dbReference>
<protein>
    <recommendedName>
        <fullName evidence="1">N(6)-L-threonylcarbamoyladenine synthase</fullName>
        <ecNumber evidence="1">2.3.1.234</ecNumber>
    </recommendedName>
</protein>
<accession>A0A1I7U873</accession>
<keyword evidence="2" id="KW-0808">Transferase</keyword>
<evidence type="ECO:0000313" key="8">
    <source>
        <dbReference type="Proteomes" id="UP000095282"/>
    </source>
</evidence>
<dbReference type="PANTHER" id="PTHR11735">
    <property type="entry name" value="TRNA N6-ADENOSINE THREONYLCARBAMOYLTRANSFERASE"/>
    <property type="match status" value="1"/>
</dbReference>
<dbReference type="Proteomes" id="UP000095282">
    <property type="component" value="Unplaced"/>
</dbReference>
<evidence type="ECO:0000256" key="4">
    <source>
        <dbReference type="ARBA" id="ARBA00022723"/>
    </source>
</evidence>
<dbReference type="Pfam" id="PF00814">
    <property type="entry name" value="TsaD"/>
    <property type="match status" value="1"/>
</dbReference>
<evidence type="ECO:0000256" key="6">
    <source>
        <dbReference type="ARBA" id="ARBA00048117"/>
    </source>
</evidence>
<proteinExistence type="predicted"/>
<dbReference type="STRING" id="1561998.A0A1I7U873"/>
<dbReference type="InterPro" id="IPR000905">
    <property type="entry name" value="Gcp-like_dom"/>
</dbReference>
<dbReference type="PRINTS" id="PR00789">
    <property type="entry name" value="OSIALOPTASE"/>
</dbReference>
<reference evidence="9" key="1">
    <citation type="submission" date="2016-11" db="UniProtKB">
        <authorList>
            <consortium name="WormBaseParasite"/>
        </authorList>
    </citation>
    <scope>IDENTIFICATION</scope>
</reference>
<keyword evidence="3" id="KW-0819">tRNA processing</keyword>
<keyword evidence="8" id="KW-1185">Reference proteome</keyword>
<dbReference type="EC" id="2.3.1.234" evidence="1"/>
<dbReference type="Gene3D" id="3.30.420.40">
    <property type="match status" value="1"/>
</dbReference>